<name>A0A8S0VR78_CYCAE</name>
<accession>A0A8S0VR78</accession>
<evidence type="ECO:0000313" key="1">
    <source>
        <dbReference type="EMBL" id="CAA7262525.1"/>
    </source>
</evidence>
<reference evidence="1 2" key="1">
    <citation type="submission" date="2020-01" db="EMBL/GenBank/DDBJ databases">
        <authorList>
            <person name="Gupta K D."/>
        </authorList>
    </citation>
    <scope>NUCLEOTIDE SEQUENCE [LARGE SCALE GENOMIC DNA]</scope>
</reference>
<evidence type="ECO:0000313" key="2">
    <source>
        <dbReference type="Proteomes" id="UP000467700"/>
    </source>
</evidence>
<gene>
    <name evidence="1" type="ORF">AAE3_LOCUS4793</name>
</gene>
<dbReference type="SUPFAM" id="SSF52047">
    <property type="entry name" value="RNI-like"/>
    <property type="match status" value="1"/>
</dbReference>
<dbReference type="Proteomes" id="UP000467700">
    <property type="component" value="Unassembled WGS sequence"/>
</dbReference>
<dbReference type="AlphaFoldDB" id="A0A8S0VR78"/>
<organism evidence="1 2">
    <name type="scientific">Cyclocybe aegerita</name>
    <name type="common">Black poplar mushroom</name>
    <name type="synonym">Agrocybe aegerita</name>
    <dbReference type="NCBI Taxonomy" id="1973307"/>
    <lineage>
        <taxon>Eukaryota</taxon>
        <taxon>Fungi</taxon>
        <taxon>Dikarya</taxon>
        <taxon>Basidiomycota</taxon>
        <taxon>Agaricomycotina</taxon>
        <taxon>Agaricomycetes</taxon>
        <taxon>Agaricomycetidae</taxon>
        <taxon>Agaricales</taxon>
        <taxon>Agaricineae</taxon>
        <taxon>Bolbitiaceae</taxon>
        <taxon>Cyclocybe</taxon>
    </lineage>
</organism>
<sequence length="545" mass="62842">MSALHFDILYEVIREVDGLGRKDRQAALIGLSLVCHSLNEAIRPILFHEVTWPHPNKHDNEKGLHFLPEVLWPYIHQFHLDWPDHWPDVFPPLWGTKSPGEGIYVPKHMDKLEAALPRMTNIKTLHIMCPFYPPKTLLAAIVKCPNITDLRIIDTPIHVGGLLFVPQNFLLTRLTLGAVGEAVRVGEGPYNKKFQDLSFYTREYRKRYGGEIGLSSTAHRYIFHLGRTDSLTYLQLSSKYVNLNTFRQYEWPALETFVLTGAPLRRAWAPRVPLVDVIARMPKMFDLRLLFAKSNWKDDELTEIVPPKYRAHEHSSANIFSQIRYLALSNAYDSQDFLLYTTSLERLSVSAIIATPRIPIALTRQDIDQVLDDLVIGGGNIGLKRLRLMTEDELNFSLFEKIGRICPALEFVEVELCGYREGEAGFEWTDYGDAFSTYAHLQELRIGIPFAGCDEHDEHDGQDLECVRLDRRDCAIYLASRVPTLRRIGLEYRTRTGSHRHEDRWLDFDIIRLGDGKIRDIRVAELGQSWYPIPEIWESVPLHDY</sequence>
<protein>
    <submittedName>
        <fullName evidence="1">Uncharacterized protein</fullName>
    </submittedName>
</protein>
<dbReference type="EMBL" id="CACVBS010000036">
    <property type="protein sequence ID" value="CAA7262525.1"/>
    <property type="molecule type" value="Genomic_DNA"/>
</dbReference>
<proteinExistence type="predicted"/>
<keyword evidence="2" id="KW-1185">Reference proteome</keyword>
<dbReference type="OrthoDB" id="2747524at2759"/>
<comment type="caution">
    <text evidence="1">The sequence shown here is derived from an EMBL/GenBank/DDBJ whole genome shotgun (WGS) entry which is preliminary data.</text>
</comment>